<dbReference type="PANTHER" id="PTHR30086:SF20">
    <property type="entry name" value="ARGININE EXPORTER PROTEIN ARGO-RELATED"/>
    <property type="match status" value="1"/>
</dbReference>
<gene>
    <name evidence="7" type="ORF">GGR91_000899</name>
</gene>
<keyword evidence="2" id="KW-1003">Cell membrane</keyword>
<evidence type="ECO:0000256" key="2">
    <source>
        <dbReference type="ARBA" id="ARBA00022475"/>
    </source>
</evidence>
<accession>A0A840B0E0</accession>
<evidence type="ECO:0000256" key="5">
    <source>
        <dbReference type="ARBA" id="ARBA00023136"/>
    </source>
</evidence>
<keyword evidence="4 6" id="KW-1133">Transmembrane helix</keyword>
<feature type="transmembrane region" description="Helical" evidence="6">
    <location>
        <begin position="21"/>
        <end position="41"/>
    </location>
</feature>
<feature type="transmembrane region" description="Helical" evidence="6">
    <location>
        <begin position="137"/>
        <end position="158"/>
    </location>
</feature>
<evidence type="ECO:0000313" key="7">
    <source>
        <dbReference type="EMBL" id="MBB3942677.1"/>
    </source>
</evidence>
<keyword evidence="8" id="KW-1185">Reference proteome</keyword>
<evidence type="ECO:0000256" key="4">
    <source>
        <dbReference type="ARBA" id="ARBA00022989"/>
    </source>
</evidence>
<comment type="caution">
    <text evidence="7">The sequence shown here is derived from an EMBL/GenBank/DDBJ whole genome shotgun (WGS) entry which is preliminary data.</text>
</comment>
<dbReference type="RefSeq" id="WP_221204215.1">
    <property type="nucleotide sequence ID" value="NZ_BAABBG010000001.1"/>
</dbReference>
<dbReference type="GO" id="GO:0015171">
    <property type="term" value="F:amino acid transmembrane transporter activity"/>
    <property type="evidence" value="ECO:0007669"/>
    <property type="project" value="TreeGrafter"/>
</dbReference>
<dbReference type="Pfam" id="PF01810">
    <property type="entry name" value="LysE"/>
    <property type="match status" value="1"/>
</dbReference>
<comment type="subcellular location">
    <subcellularLocation>
        <location evidence="1">Cell membrane</location>
        <topology evidence="1">Multi-pass membrane protein</topology>
    </subcellularLocation>
</comment>
<proteinExistence type="predicted"/>
<reference evidence="7 8" key="1">
    <citation type="submission" date="2020-08" db="EMBL/GenBank/DDBJ databases">
        <title>Genomic Encyclopedia of Type Strains, Phase IV (KMG-IV): sequencing the most valuable type-strain genomes for metagenomic binning, comparative biology and taxonomic classification.</title>
        <authorList>
            <person name="Goeker M."/>
        </authorList>
    </citation>
    <scope>NUCLEOTIDE SEQUENCE [LARGE SCALE GENOMIC DNA]</scope>
    <source>
        <strain evidence="7 8">DSM 29050</strain>
    </source>
</reference>
<sequence length="226" mass="24248">MGVLTRNAKRNRLSGEGVYKMRMITALFLPFIITTMLIELTPGPNMAWLALTSATQGKRSGFAAVAGIATGLAILALASAMGLAALAARSPFAFSLLRYAGAAYLLWLAWQTWVGEQEVATGEIDTTAMAAWFRHGLLLNLLNPKAAVFFVTVLPAYIVTNAPIAPQTILLSACYVAIATAMHLVIVALAAQAHGWMTVGNRRNQVRRIFAVLLAMVAIWFLVSTA</sequence>
<dbReference type="Proteomes" id="UP000581447">
    <property type="component" value="Unassembled WGS sequence"/>
</dbReference>
<dbReference type="PANTHER" id="PTHR30086">
    <property type="entry name" value="ARGININE EXPORTER PROTEIN ARGO"/>
    <property type="match status" value="1"/>
</dbReference>
<dbReference type="PIRSF" id="PIRSF006324">
    <property type="entry name" value="LeuE"/>
    <property type="match status" value="1"/>
</dbReference>
<evidence type="ECO:0000256" key="6">
    <source>
        <dbReference type="SAM" id="Phobius"/>
    </source>
</evidence>
<keyword evidence="5 6" id="KW-0472">Membrane</keyword>
<feature type="transmembrane region" description="Helical" evidence="6">
    <location>
        <begin position="205"/>
        <end position="223"/>
    </location>
</feature>
<feature type="transmembrane region" description="Helical" evidence="6">
    <location>
        <begin position="61"/>
        <end position="88"/>
    </location>
</feature>
<evidence type="ECO:0000256" key="1">
    <source>
        <dbReference type="ARBA" id="ARBA00004651"/>
    </source>
</evidence>
<evidence type="ECO:0000313" key="8">
    <source>
        <dbReference type="Proteomes" id="UP000581447"/>
    </source>
</evidence>
<dbReference type="GO" id="GO:0005886">
    <property type="term" value="C:plasma membrane"/>
    <property type="evidence" value="ECO:0007669"/>
    <property type="project" value="UniProtKB-SubCell"/>
</dbReference>
<name>A0A840B0E0_9SPHN</name>
<keyword evidence="3 6" id="KW-0812">Transmembrane</keyword>
<feature type="transmembrane region" description="Helical" evidence="6">
    <location>
        <begin position="170"/>
        <end position="193"/>
    </location>
</feature>
<dbReference type="EMBL" id="JACIEA010000001">
    <property type="protein sequence ID" value="MBB3942677.1"/>
    <property type="molecule type" value="Genomic_DNA"/>
</dbReference>
<protein>
    <submittedName>
        <fullName evidence="7">Threonine/homoserine/homoserine lactone efflux protein</fullName>
    </submittedName>
</protein>
<dbReference type="AlphaFoldDB" id="A0A840B0E0"/>
<dbReference type="InterPro" id="IPR001123">
    <property type="entry name" value="LeuE-type"/>
</dbReference>
<organism evidence="7 8">
    <name type="scientific">Sphingorhabdus rigui</name>
    <dbReference type="NCBI Taxonomy" id="1282858"/>
    <lineage>
        <taxon>Bacteria</taxon>
        <taxon>Pseudomonadati</taxon>
        <taxon>Pseudomonadota</taxon>
        <taxon>Alphaproteobacteria</taxon>
        <taxon>Sphingomonadales</taxon>
        <taxon>Sphingomonadaceae</taxon>
        <taxon>Sphingorhabdus</taxon>
    </lineage>
</organism>
<evidence type="ECO:0000256" key="3">
    <source>
        <dbReference type="ARBA" id="ARBA00022692"/>
    </source>
</evidence>